<evidence type="ECO:0008006" key="3">
    <source>
        <dbReference type="Google" id="ProtNLM"/>
    </source>
</evidence>
<evidence type="ECO:0000313" key="1">
    <source>
        <dbReference type="Ensembl" id="ENSEBUP00000002157.1"/>
    </source>
</evidence>
<dbReference type="GO" id="GO:0000900">
    <property type="term" value="F:mRNA regulatory element binding translation repressor activity"/>
    <property type="evidence" value="ECO:0007669"/>
    <property type="project" value="InterPro"/>
</dbReference>
<dbReference type="GO" id="GO:0045947">
    <property type="term" value="P:negative regulation of translational initiation"/>
    <property type="evidence" value="ECO:0007669"/>
    <property type="project" value="InterPro"/>
</dbReference>
<dbReference type="PANTHER" id="PTHR13154">
    <property type="entry name" value="POLYADENYLATE-BINDING PROTEIN-INTERACTING PROTEIN 2"/>
    <property type="match status" value="1"/>
</dbReference>
<protein>
    <recommendedName>
        <fullName evidence="3">Ataxin-2 C-terminal domain-containing protein</fullName>
    </recommendedName>
</protein>
<organism evidence="1 2">
    <name type="scientific">Eptatretus burgeri</name>
    <name type="common">Inshore hagfish</name>
    <dbReference type="NCBI Taxonomy" id="7764"/>
    <lineage>
        <taxon>Eukaryota</taxon>
        <taxon>Metazoa</taxon>
        <taxon>Chordata</taxon>
        <taxon>Craniata</taxon>
        <taxon>Vertebrata</taxon>
        <taxon>Cyclostomata</taxon>
        <taxon>Myxini</taxon>
        <taxon>Myxiniformes</taxon>
        <taxon>Myxinidae</taxon>
        <taxon>Eptatretinae</taxon>
        <taxon>Eptatretus</taxon>
    </lineage>
</organism>
<reference evidence="1" key="1">
    <citation type="submission" date="2025-08" db="UniProtKB">
        <authorList>
            <consortium name="Ensembl"/>
        </authorList>
    </citation>
    <scope>IDENTIFICATION</scope>
</reference>
<dbReference type="AlphaFoldDB" id="A0A8C4N6J4"/>
<dbReference type="Ensembl" id="ENSEBUT00000002504.1">
    <property type="protein sequence ID" value="ENSEBUP00000002157.1"/>
    <property type="gene ID" value="ENSEBUG00000001674.1"/>
</dbReference>
<sequence>PVDPAVQDHPPATINADMVNLLFHTASVGIPNPFMWMENEEEYNEQVERELCEEEFLERCFQEMLDEEEREWFIPERDLPLQPLSDMEQQLDQFCAPPRGHFVPVRVHRT</sequence>
<evidence type="ECO:0000313" key="2">
    <source>
        <dbReference type="Proteomes" id="UP000694388"/>
    </source>
</evidence>
<proteinExistence type="predicted"/>
<name>A0A8C4N6J4_EPTBU</name>
<dbReference type="PANTHER" id="PTHR13154:SF6">
    <property type="entry name" value="GEO05078P1"/>
    <property type="match status" value="1"/>
</dbReference>
<dbReference type="InterPro" id="IPR040396">
    <property type="entry name" value="PAIP2-like"/>
</dbReference>
<dbReference type="GO" id="GO:0005737">
    <property type="term" value="C:cytoplasm"/>
    <property type="evidence" value="ECO:0007669"/>
    <property type="project" value="TreeGrafter"/>
</dbReference>
<dbReference type="Proteomes" id="UP000694388">
    <property type="component" value="Unplaced"/>
</dbReference>
<reference evidence="1" key="2">
    <citation type="submission" date="2025-09" db="UniProtKB">
        <authorList>
            <consortium name="Ensembl"/>
        </authorList>
    </citation>
    <scope>IDENTIFICATION</scope>
</reference>
<accession>A0A8C4N6J4</accession>
<keyword evidence="2" id="KW-1185">Reference proteome</keyword>